<sequence length="420" mass="46400">MTDRSLVGPFRLLQFWPSSKNCENIFRAALFLRNNLQMRTRRLDIMIASPISRDGQLFKEMAADLANFEPGLRGVASASLYSLYERIVLERRNLDGFLSQSVSEEWTDTRLSWLAKELVSIDDTINVRKTSKEVSDCARQLYEGSGPIGLSEKIMVNDMAGLGPSSSEVTVKVRHIMERQTAGKSVPIGRSEAATMANLMSGVGSPNAAESMATQQTMGLQPSGGISVVDTKQGSSVALPDNAVSAPSSPNRSSTDITDSENHAIQWTRQQLVAPMQPHVHSPLQESSRTLQLSNQGSPSPSYTKRASSPAPSDTTGNDDRKRMASSVDQDICRLYRNLDDILEKVTRMEMILKSLQLANGLHDHLIDQISALGRQLSVHDRQLSVHDRQLSVHDRQLAVHDRQIAILFDRNQAVDHTSI</sequence>
<feature type="compositionally biased region" description="Polar residues" evidence="1">
    <location>
        <begin position="245"/>
        <end position="259"/>
    </location>
</feature>
<gene>
    <name evidence="2" type="ORF">EMPS_00096</name>
</gene>
<reference evidence="2" key="1">
    <citation type="submission" date="2021-11" db="EMBL/GenBank/DDBJ databases">
        <authorList>
            <person name="Herlambang A."/>
            <person name="Guo Y."/>
            <person name="Takashima Y."/>
            <person name="Nishizawa T."/>
        </authorList>
    </citation>
    <scope>NUCLEOTIDE SEQUENCE</scope>
    <source>
        <strain evidence="2">E1425</strain>
    </source>
</reference>
<protein>
    <submittedName>
        <fullName evidence="2">Uncharacterized protein</fullName>
    </submittedName>
</protein>
<comment type="caution">
    <text evidence="2">The sequence shown here is derived from an EMBL/GenBank/DDBJ whole genome shotgun (WGS) entry which is preliminary data.</text>
</comment>
<feature type="region of interest" description="Disordered" evidence="1">
    <location>
        <begin position="278"/>
        <end position="326"/>
    </location>
</feature>
<proteinExistence type="predicted"/>
<reference evidence="2" key="2">
    <citation type="journal article" date="2022" name="Microbiol. Resour. Announc.">
        <title>Whole-Genome Sequence of Entomortierella parvispora E1425, a Mucoromycotan Fungus Associated with Burkholderiaceae-Related Endosymbiotic Bacteria.</title>
        <authorList>
            <person name="Herlambang A."/>
            <person name="Guo Y."/>
            <person name="Takashima Y."/>
            <person name="Narisawa K."/>
            <person name="Ohta H."/>
            <person name="Nishizawa T."/>
        </authorList>
    </citation>
    <scope>NUCLEOTIDE SEQUENCE</scope>
    <source>
        <strain evidence="2">E1425</strain>
    </source>
</reference>
<keyword evidence="3" id="KW-1185">Reference proteome</keyword>
<evidence type="ECO:0000313" key="2">
    <source>
        <dbReference type="EMBL" id="GJJ67750.1"/>
    </source>
</evidence>
<feature type="compositionally biased region" description="Polar residues" evidence="1">
    <location>
        <begin position="284"/>
        <end position="316"/>
    </location>
</feature>
<dbReference type="AlphaFoldDB" id="A0A9P3LRN5"/>
<dbReference type="Proteomes" id="UP000827284">
    <property type="component" value="Unassembled WGS sequence"/>
</dbReference>
<evidence type="ECO:0000313" key="3">
    <source>
        <dbReference type="Proteomes" id="UP000827284"/>
    </source>
</evidence>
<organism evidence="2 3">
    <name type="scientific">Entomortierella parvispora</name>
    <dbReference type="NCBI Taxonomy" id="205924"/>
    <lineage>
        <taxon>Eukaryota</taxon>
        <taxon>Fungi</taxon>
        <taxon>Fungi incertae sedis</taxon>
        <taxon>Mucoromycota</taxon>
        <taxon>Mortierellomycotina</taxon>
        <taxon>Mortierellomycetes</taxon>
        <taxon>Mortierellales</taxon>
        <taxon>Mortierellaceae</taxon>
        <taxon>Entomortierella</taxon>
    </lineage>
</organism>
<feature type="region of interest" description="Disordered" evidence="1">
    <location>
        <begin position="238"/>
        <end position="259"/>
    </location>
</feature>
<accession>A0A9P3LRN5</accession>
<dbReference type="OrthoDB" id="2435072at2759"/>
<evidence type="ECO:0000256" key="1">
    <source>
        <dbReference type="SAM" id="MobiDB-lite"/>
    </source>
</evidence>
<name>A0A9P3LRN5_9FUNG</name>
<dbReference type="EMBL" id="BQFW01000001">
    <property type="protein sequence ID" value="GJJ67750.1"/>
    <property type="molecule type" value="Genomic_DNA"/>
</dbReference>